<reference evidence="1" key="1">
    <citation type="submission" date="2021-02" db="EMBL/GenBank/DDBJ databases">
        <authorList>
            <person name="Nowell W R."/>
        </authorList>
    </citation>
    <scope>NUCLEOTIDE SEQUENCE</scope>
</reference>
<gene>
    <name evidence="1" type="ORF">SMN809_LOCUS69346</name>
</gene>
<dbReference type="Gene3D" id="3.40.50.1820">
    <property type="entry name" value="alpha/beta hydrolase"/>
    <property type="match status" value="1"/>
</dbReference>
<organism evidence="1 2">
    <name type="scientific">Rotaria magnacalcarata</name>
    <dbReference type="NCBI Taxonomy" id="392030"/>
    <lineage>
        <taxon>Eukaryota</taxon>
        <taxon>Metazoa</taxon>
        <taxon>Spiralia</taxon>
        <taxon>Gnathifera</taxon>
        <taxon>Rotifera</taxon>
        <taxon>Eurotatoria</taxon>
        <taxon>Bdelloidea</taxon>
        <taxon>Philodinida</taxon>
        <taxon>Philodinidae</taxon>
        <taxon>Rotaria</taxon>
    </lineage>
</organism>
<feature type="non-terminal residue" evidence="1">
    <location>
        <position position="1"/>
    </location>
</feature>
<dbReference type="GO" id="GO:0006629">
    <property type="term" value="P:lipid metabolic process"/>
    <property type="evidence" value="ECO:0007669"/>
    <property type="project" value="InterPro"/>
</dbReference>
<dbReference type="InterPro" id="IPR029058">
    <property type="entry name" value="AB_hydrolase_fold"/>
</dbReference>
<dbReference type="Proteomes" id="UP000676336">
    <property type="component" value="Unassembled WGS sequence"/>
</dbReference>
<proteinExistence type="predicted"/>
<sequence length="107" mass="12300">VRSLVTLGYTRGVNLRGAPYDFRRGIDEQEEFFVNFTKLVQDTYELNNQTKIVLVTHSMGGPFALYWLHRQTEEFKTKYIRSMVNIAAPWGGAIKALRLMISGDNID</sequence>
<accession>A0A8S3HNK2</accession>
<evidence type="ECO:0000313" key="2">
    <source>
        <dbReference type="Proteomes" id="UP000676336"/>
    </source>
</evidence>
<dbReference type="SUPFAM" id="SSF53474">
    <property type="entry name" value="alpha/beta-Hydrolases"/>
    <property type="match status" value="1"/>
</dbReference>
<dbReference type="InterPro" id="IPR003386">
    <property type="entry name" value="LACT/PDAT_acylTrfase"/>
</dbReference>
<dbReference type="EMBL" id="CAJOBI010319277">
    <property type="protein sequence ID" value="CAF5182365.1"/>
    <property type="molecule type" value="Genomic_DNA"/>
</dbReference>
<dbReference type="GO" id="GO:0008374">
    <property type="term" value="F:O-acyltransferase activity"/>
    <property type="evidence" value="ECO:0007669"/>
    <property type="project" value="InterPro"/>
</dbReference>
<comment type="caution">
    <text evidence="1">The sequence shown here is derived from an EMBL/GenBank/DDBJ whole genome shotgun (WGS) entry which is preliminary data.</text>
</comment>
<evidence type="ECO:0000313" key="1">
    <source>
        <dbReference type="EMBL" id="CAF5182365.1"/>
    </source>
</evidence>
<name>A0A8S3HNK2_9BILA</name>
<protein>
    <submittedName>
        <fullName evidence="1">Uncharacterized protein</fullName>
    </submittedName>
</protein>
<dbReference type="Pfam" id="PF02450">
    <property type="entry name" value="LCAT"/>
    <property type="match status" value="1"/>
</dbReference>
<feature type="non-terminal residue" evidence="1">
    <location>
        <position position="107"/>
    </location>
</feature>
<dbReference type="PANTHER" id="PTHR11440">
    <property type="entry name" value="LECITHIN-CHOLESTEROL ACYLTRANSFERASE-RELATED"/>
    <property type="match status" value="1"/>
</dbReference>
<dbReference type="AlphaFoldDB" id="A0A8S3HNK2"/>